<accession>D8QZN9</accession>
<dbReference type="Gramene" id="EFJ34834">
    <property type="protein sequence ID" value="EFJ34834"/>
    <property type="gene ID" value="SELMODRAFT_405777"/>
</dbReference>
<dbReference type="GO" id="GO:0005886">
    <property type="term" value="C:plasma membrane"/>
    <property type="evidence" value="ECO:0000318"/>
    <property type="project" value="GO_Central"/>
</dbReference>
<dbReference type="InterPro" id="IPR018499">
    <property type="entry name" value="Tetraspanin/Peripherin"/>
</dbReference>
<dbReference type="eggNOG" id="ENOG502QQQH">
    <property type="taxonomic scope" value="Eukaryota"/>
</dbReference>
<dbReference type="InterPro" id="IPR044991">
    <property type="entry name" value="TET_plant"/>
</dbReference>
<feature type="transmembrane region" description="Helical" evidence="6">
    <location>
        <begin position="6"/>
        <end position="32"/>
    </location>
</feature>
<feature type="transmembrane region" description="Helical" evidence="6">
    <location>
        <begin position="44"/>
        <end position="64"/>
    </location>
</feature>
<dbReference type="PANTHER" id="PTHR32191">
    <property type="entry name" value="TETRASPANIN-8-RELATED"/>
    <property type="match status" value="1"/>
</dbReference>
<evidence type="ECO:0000256" key="2">
    <source>
        <dbReference type="ARBA" id="ARBA00006840"/>
    </source>
</evidence>
<dbReference type="OrthoDB" id="2014092at2759"/>
<dbReference type="OMA" id="NGGATEC"/>
<dbReference type="GO" id="GO:0009506">
    <property type="term" value="C:plasmodesma"/>
    <property type="evidence" value="ECO:0000318"/>
    <property type="project" value="GO_Central"/>
</dbReference>
<organism evidence="8">
    <name type="scientific">Selaginella moellendorffii</name>
    <name type="common">Spikemoss</name>
    <dbReference type="NCBI Taxonomy" id="88036"/>
    <lineage>
        <taxon>Eukaryota</taxon>
        <taxon>Viridiplantae</taxon>
        <taxon>Streptophyta</taxon>
        <taxon>Embryophyta</taxon>
        <taxon>Tracheophyta</taxon>
        <taxon>Lycopodiopsida</taxon>
        <taxon>Selaginellales</taxon>
        <taxon>Selaginellaceae</taxon>
        <taxon>Selaginella</taxon>
    </lineage>
</organism>
<evidence type="ECO:0008006" key="9">
    <source>
        <dbReference type="Google" id="ProtNLM"/>
    </source>
</evidence>
<comment type="subcellular location">
    <subcellularLocation>
        <location evidence="1">Membrane</location>
        <topology evidence="1">Multi-pass membrane protein</topology>
    </subcellularLocation>
</comment>
<feature type="transmembrane region" description="Helical" evidence="6">
    <location>
        <begin position="70"/>
        <end position="96"/>
    </location>
</feature>
<keyword evidence="4 6" id="KW-1133">Transmembrane helix</keyword>
<evidence type="ECO:0000313" key="8">
    <source>
        <dbReference type="Proteomes" id="UP000001514"/>
    </source>
</evidence>
<evidence type="ECO:0000256" key="3">
    <source>
        <dbReference type="ARBA" id="ARBA00022692"/>
    </source>
</evidence>
<proteinExistence type="inferred from homology"/>
<feature type="transmembrane region" description="Helical" evidence="6">
    <location>
        <begin position="236"/>
        <end position="254"/>
    </location>
</feature>
<reference evidence="7 8" key="1">
    <citation type="journal article" date="2011" name="Science">
        <title>The Selaginella genome identifies genetic changes associated with the evolution of vascular plants.</title>
        <authorList>
            <person name="Banks J.A."/>
            <person name="Nishiyama T."/>
            <person name="Hasebe M."/>
            <person name="Bowman J.L."/>
            <person name="Gribskov M."/>
            <person name="dePamphilis C."/>
            <person name="Albert V.A."/>
            <person name="Aono N."/>
            <person name="Aoyama T."/>
            <person name="Ambrose B.A."/>
            <person name="Ashton N.W."/>
            <person name="Axtell M.J."/>
            <person name="Barker E."/>
            <person name="Barker M.S."/>
            <person name="Bennetzen J.L."/>
            <person name="Bonawitz N.D."/>
            <person name="Chapple C."/>
            <person name="Cheng C."/>
            <person name="Correa L.G."/>
            <person name="Dacre M."/>
            <person name="DeBarry J."/>
            <person name="Dreyer I."/>
            <person name="Elias M."/>
            <person name="Engstrom E.M."/>
            <person name="Estelle M."/>
            <person name="Feng L."/>
            <person name="Finet C."/>
            <person name="Floyd S.K."/>
            <person name="Frommer W.B."/>
            <person name="Fujita T."/>
            <person name="Gramzow L."/>
            <person name="Gutensohn M."/>
            <person name="Harholt J."/>
            <person name="Hattori M."/>
            <person name="Heyl A."/>
            <person name="Hirai T."/>
            <person name="Hiwatashi Y."/>
            <person name="Ishikawa M."/>
            <person name="Iwata M."/>
            <person name="Karol K.G."/>
            <person name="Koehler B."/>
            <person name="Kolukisaoglu U."/>
            <person name="Kubo M."/>
            <person name="Kurata T."/>
            <person name="Lalonde S."/>
            <person name="Li K."/>
            <person name="Li Y."/>
            <person name="Litt A."/>
            <person name="Lyons E."/>
            <person name="Manning G."/>
            <person name="Maruyama T."/>
            <person name="Michael T.P."/>
            <person name="Mikami K."/>
            <person name="Miyazaki S."/>
            <person name="Morinaga S."/>
            <person name="Murata T."/>
            <person name="Mueller-Roeber B."/>
            <person name="Nelson D.R."/>
            <person name="Obara M."/>
            <person name="Oguri Y."/>
            <person name="Olmstead R.G."/>
            <person name="Onodera N."/>
            <person name="Petersen B.L."/>
            <person name="Pils B."/>
            <person name="Prigge M."/>
            <person name="Rensing S.A."/>
            <person name="Riano-Pachon D.M."/>
            <person name="Roberts A.W."/>
            <person name="Sato Y."/>
            <person name="Scheller H.V."/>
            <person name="Schulz B."/>
            <person name="Schulz C."/>
            <person name="Shakirov E.V."/>
            <person name="Shibagaki N."/>
            <person name="Shinohara N."/>
            <person name="Shippen D.E."/>
            <person name="Soerensen I."/>
            <person name="Sotooka R."/>
            <person name="Sugimoto N."/>
            <person name="Sugita M."/>
            <person name="Sumikawa N."/>
            <person name="Tanurdzic M."/>
            <person name="Theissen G."/>
            <person name="Ulvskov P."/>
            <person name="Wakazuki S."/>
            <person name="Weng J.K."/>
            <person name="Willats W.W."/>
            <person name="Wipf D."/>
            <person name="Wolf P.G."/>
            <person name="Yang L."/>
            <person name="Zimmer A.D."/>
            <person name="Zhu Q."/>
            <person name="Mitros T."/>
            <person name="Hellsten U."/>
            <person name="Loque D."/>
            <person name="Otillar R."/>
            <person name="Salamov A."/>
            <person name="Schmutz J."/>
            <person name="Shapiro H."/>
            <person name="Lindquist E."/>
            <person name="Lucas S."/>
            <person name="Rokhsar D."/>
            <person name="Grigoriev I.V."/>
        </authorList>
    </citation>
    <scope>NUCLEOTIDE SEQUENCE [LARGE SCALE GENOMIC DNA]</scope>
</reference>
<evidence type="ECO:0000256" key="1">
    <source>
        <dbReference type="ARBA" id="ARBA00004141"/>
    </source>
</evidence>
<dbReference type="Pfam" id="PF00335">
    <property type="entry name" value="Tetraspanin"/>
    <property type="match status" value="1"/>
</dbReference>
<dbReference type="PRINTS" id="PR00259">
    <property type="entry name" value="TMFOUR"/>
</dbReference>
<sequence>MGASSNYITAIISVFTLLLSLPVIATGIWLLASANSHCVQSVQWLVLAIGILLLLLSIAGSIGGCFKVPWLLWIYLFLLSILILLLLADTIFTMAVSSGTRHGRALPGKGFREYSLGDYSPWFRKQVGGAKRWKKIEGCLKDLDICRDLAMAYPTIQSFDAARLSPVESGCCKPPLECDLVFRNATSWDPPSRGRSSASNPDCARWSNDPTRLCFDCDSCKAGVVEQDIRGDWKTAAIVNIVVVAVLVLVYVVACRAFRNAKRLHVEKHVGTAT</sequence>
<dbReference type="GO" id="GO:0009734">
    <property type="term" value="P:auxin-activated signaling pathway"/>
    <property type="evidence" value="ECO:0007669"/>
    <property type="project" value="InterPro"/>
</dbReference>
<keyword evidence="8" id="KW-1185">Reference proteome</keyword>
<evidence type="ECO:0000256" key="5">
    <source>
        <dbReference type="ARBA" id="ARBA00023136"/>
    </source>
</evidence>
<protein>
    <recommendedName>
        <fullName evidence="9">Tetraspanin family protein</fullName>
    </recommendedName>
</protein>
<evidence type="ECO:0000256" key="4">
    <source>
        <dbReference type="ARBA" id="ARBA00022989"/>
    </source>
</evidence>
<dbReference type="HOGENOM" id="CLU_066970_0_0_1"/>
<keyword evidence="5 6" id="KW-0472">Membrane</keyword>
<name>D8QZN9_SELML</name>
<evidence type="ECO:0000256" key="6">
    <source>
        <dbReference type="SAM" id="Phobius"/>
    </source>
</evidence>
<evidence type="ECO:0000313" key="7">
    <source>
        <dbReference type="EMBL" id="EFJ34834.1"/>
    </source>
</evidence>
<keyword evidence="3 6" id="KW-0812">Transmembrane</keyword>
<dbReference type="EMBL" id="GL377569">
    <property type="protein sequence ID" value="EFJ34834.1"/>
    <property type="molecule type" value="Genomic_DNA"/>
</dbReference>
<dbReference type="KEGG" id="smo:SELMODRAFT_405777"/>
<dbReference type="InParanoid" id="D8QZN9"/>
<dbReference type="AlphaFoldDB" id="D8QZN9"/>
<gene>
    <name evidence="7" type="ORF">SELMODRAFT_405777</name>
</gene>
<dbReference type="Proteomes" id="UP000001514">
    <property type="component" value="Unassembled WGS sequence"/>
</dbReference>
<comment type="similarity">
    <text evidence="2">Belongs to the tetraspanin (TM4SF) family.</text>
</comment>